<evidence type="ECO:0000256" key="13">
    <source>
        <dbReference type="SAM" id="SignalP"/>
    </source>
</evidence>
<keyword evidence="6" id="KW-0408">Iron</keyword>
<keyword evidence="3 11" id="KW-1134">Transmembrane beta strand</keyword>
<dbReference type="PANTHER" id="PTHR32552:SF81">
    <property type="entry name" value="TONB-DEPENDENT OUTER MEMBRANE RECEPTOR"/>
    <property type="match status" value="1"/>
</dbReference>
<dbReference type="CDD" id="cd01347">
    <property type="entry name" value="ligand_gated_channel"/>
    <property type="match status" value="1"/>
</dbReference>
<evidence type="ECO:0000256" key="7">
    <source>
        <dbReference type="ARBA" id="ARBA00023065"/>
    </source>
</evidence>
<keyword evidence="9 11" id="KW-0472">Membrane</keyword>
<proteinExistence type="inferred from homology"/>
<dbReference type="Proteomes" id="UP000056968">
    <property type="component" value="Chromosome"/>
</dbReference>
<keyword evidence="7" id="KW-0406">Ion transport</keyword>
<evidence type="ECO:0000256" key="11">
    <source>
        <dbReference type="PROSITE-ProRule" id="PRU01360"/>
    </source>
</evidence>
<dbReference type="InterPro" id="IPR000531">
    <property type="entry name" value="Beta-barrel_TonB"/>
</dbReference>
<evidence type="ECO:0000256" key="3">
    <source>
        <dbReference type="ARBA" id="ARBA00022452"/>
    </source>
</evidence>
<dbReference type="InterPro" id="IPR036942">
    <property type="entry name" value="Beta-barrel_TonB_sf"/>
</dbReference>
<dbReference type="Pfam" id="PF00593">
    <property type="entry name" value="TonB_dep_Rec_b-barrel"/>
    <property type="match status" value="1"/>
</dbReference>
<dbReference type="AlphaFoldDB" id="A0A0S3EVJ1"/>
<dbReference type="OrthoDB" id="9775095at2"/>
<keyword evidence="8 12" id="KW-0798">TonB box</keyword>
<evidence type="ECO:0000256" key="6">
    <source>
        <dbReference type="ARBA" id="ARBA00023004"/>
    </source>
</evidence>
<keyword evidence="4" id="KW-0410">Iron transport</keyword>
<evidence type="ECO:0000259" key="15">
    <source>
        <dbReference type="Pfam" id="PF07715"/>
    </source>
</evidence>
<dbReference type="PROSITE" id="PS52016">
    <property type="entry name" value="TONB_DEPENDENT_REC_3"/>
    <property type="match status" value="1"/>
</dbReference>
<feature type="domain" description="TonB-dependent receptor plug" evidence="15">
    <location>
        <begin position="55"/>
        <end position="158"/>
    </location>
</feature>
<evidence type="ECO:0000256" key="4">
    <source>
        <dbReference type="ARBA" id="ARBA00022496"/>
    </source>
</evidence>
<feature type="signal peptide" evidence="13">
    <location>
        <begin position="1"/>
        <end position="24"/>
    </location>
</feature>
<organism evidence="16 17">
    <name type="scientific">Sphingobium baderi</name>
    <dbReference type="NCBI Taxonomy" id="1332080"/>
    <lineage>
        <taxon>Bacteria</taxon>
        <taxon>Pseudomonadati</taxon>
        <taxon>Pseudomonadota</taxon>
        <taxon>Alphaproteobacteria</taxon>
        <taxon>Sphingomonadales</taxon>
        <taxon>Sphingomonadaceae</taxon>
        <taxon>Sphingobium</taxon>
    </lineage>
</organism>
<keyword evidence="13" id="KW-0732">Signal</keyword>
<dbReference type="InterPro" id="IPR012910">
    <property type="entry name" value="Plug_dom"/>
</dbReference>
<feature type="domain" description="TonB-dependent receptor-like beta-barrel" evidence="14">
    <location>
        <begin position="266"/>
        <end position="719"/>
    </location>
</feature>
<evidence type="ECO:0000256" key="10">
    <source>
        <dbReference type="ARBA" id="ARBA00023237"/>
    </source>
</evidence>
<keyword evidence="5 11" id="KW-0812">Transmembrane</keyword>
<dbReference type="STRING" id="1332080.ATN00_03140"/>
<dbReference type="Gene3D" id="2.40.170.20">
    <property type="entry name" value="TonB-dependent receptor, beta-barrel domain"/>
    <property type="match status" value="1"/>
</dbReference>
<dbReference type="EMBL" id="CP013264">
    <property type="protein sequence ID" value="ALR19454.1"/>
    <property type="molecule type" value="Genomic_DNA"/>
</dbReference>
<dbReference type="GO" id="GO:0006826">
    <property type="term" value="P:iron ion transport"/>
    <property type="evidence" value="ECO:0007669"/>
    <property type="project" value="UniProtKB-KW"/>
</dbReference>
<evidence type="ECO:0000256" key="5">
    <source>
        <dbReference type="ARBA" id="ARBA00022692"/>
    </source>
</evidence>
<evidence type="ECO:0008006" key="18">
    <source>
        <dbReference type="Google" id="ProtNLM"/>
    </source>
</evidence>
<comment type="similarity">
    <text evidence="11 12">Belongs to the TonB-dependent receptor family.</text>
</comment>
<dbReference type="PANTHER" id="PTHR32552">
    <property type="entry name" value="FERRICHROME IRON RECEPTOR-RELATED"/>
    <property type="match status" value="1"/>
</dbReference>
<gene>
    <name evidence="16" type="ORF">ATN00_03140</name>
</gene>
<feature type="chain" id="PRO_5006611676" description="TonB-dependent receptor" evidence="13">
    <location>
        <begin position="25"/>
        <end position="754"/>
    </location>
</feature>
<keyword evidence="10 11" id="KW-0998">Cell outer membrane</keyword>
<evidence type="ECO:0000313" key="17">
    <source>
        <dbReference type="Proteomes" id="UP000056968"/>
    </source>
</evidence>
<keyword evidence="2 11" id="KW-0813">Transport</keyword>
<dbReference type="InterPro" id="IPR039426">
    <property type="entry name" value="TonB-dep_rcpt-like"/>
</dbReference>
<evidence type="ECO:0000256" key="9">
    <source>
        <dbReference type="ARBA" id="ARBA00023136"/>
    </source>
</evidence>
<protein>
    <recommendedName>
        <fullName evidence="18">TonB-dependent receptor</fullName>
    </recommendedName>
</protein>
<reference evidence="16 17" key="1">
    <citation type="submission" date="2015-11" db="EMBL/GenBank/DDBJ databases">
        <title>A Two-component Flavoprotein Monooxygenase System MeaXY Responsible for para-Hydroxylation of 2-Methyl-6-ethylaniline and 2,6-Diethylaniline in Sphingobium baderi DE-13.</title>
        <authorList>
            <person name="Cheng M."/>
            <person name="Meng Q."/>
            <person name="Yang Y."/>
            <person name="Chu C."/>
            <person name="Yan X."/>
            <person name="He J."/>
            <person name="Li S."/>
        </authorList>
    </citation>
    <scope>NUCLEOTIDE SEQUENCE [LARGE SCALE GENOMIC DNA]</scope>
    <source>
        <strain evidence="16 17">DE-13</strain>
    </source>
</reference>
<keyword evidence="17" id="KW-1185">Reference proteome</keyword>
<dbReference type="SUPFAM" id="SSF56935">
    <property type="entry name" value="Porins"/>
    <property type="match status" value="1"/>
</dbReference>
<evidence type="ECO:0000256" key="2">
    <source>
        <dbReference type="ARBA" id="ARBA00022448"/>
    </source>
</evidence>
<evidence type="ECO:0000256" key="12">
    <source>
        <dbReference type="RuleBase" id="RU003357"/>
    </source>
</evidence>
<evidence type="ECO:0000259" key="14">
    <source>
        <dbReference type="Pfam" id="PF00593"/>
    </source>
</evidence>
<dbReference type="RefSeq" id="WP_062062034.1">
    <property type="nucleotide sequence ID" value="NZ_CP013264.1"/>
</dbReference>
<dbReference type="Pfam" id="PF07715">
    <property type="entry name" value="Plug"/>
    <property type="match status" value="1"/>
</dbReference>
<accession>A0A0S3EVJ1</accession>
<sequence length="754" mass="81376">MKRIRNLPLISLMISAGFALPAVAQEAAPAQQSQRSSNTLDDIVVTATKRNENLVKVPISVSVVTEAAIAERGITRPADFLASTPNVTFVEDNAGEAYINIRGQTSVRNSDPNVAIVIDGVTLSSVKPFNQDLFGIQQIEVLKGPQSALYGRNAAAGAIVITTKKPGDTFEGNVVAAYGNFNTARASASVSGPLAPGLGFSVAGAFRDTDGPFTNVTTGEKVQRFQNSSGRARLVYDNDGPFTADLKVTALRSKGGGSAYNAQFVGLPIGGFPGTALDANNTDMPFVSNVVGGFSEKFIDATFKAEYDMGWAKITSISSYNHLNQYFGSDSPPYIPQDTGLAGGGTVQQYTYVDTNYSQEVRLTSDSANRFRWQVGFYILRFERDQTSKIGLDTNGSLPADRDTIDPATTVSYSNPLYRTTSYAPFASLQFDVTDQFHINLAGRYDTEKRSIREAASPAINPLTGISYNNCVAQGTAFDDCKLSRTFKQFEPKASLSYDIAPTASVYASYGKGFKSGGFNPIGSRQALIDAAGGNAANIYVQDGYNKEVSTSYEIGAKARFFDRRLSINAAVFKTDISGAQQFQFQPSAGLQTTISIDKVKLKGFDIDFDAQLPMGLHLFGGYGYTHGRVAAFAGNPAAVGNVAPGAFKYTLNLGASQVIDLTDQLTLVPRIEMNRYGSIWWDVDNFAGTKRNPLTLLKARLSLKSANGWEISAYGDNITNKKYFQEVVPLLSTFTVNYRGPTRSYGLEARVDF</sequence>
<evidence type="ECO:0000256" key="1">
    <source>
        <dbReference type="ARBA" id="ARBA00004571"/>
    </source>
</evidence>
<comment type="subcellular location">
    <subcellularLocation>
        <location evidence="1 11">Cell outer membrane</location>
        <topology evidence="1 11">Multi-pass membrane protein</topology>
    </subcellularLocation>
</comment>
<dbReference type="GO" id="GO:0009279">
    <property type="term" value="C:cell outer membrane"/>
    <property type="evidence" value="ECO:0007669"/>
    <property type="project" value="UniProtKB-SubCell"/>
</dbReference>
<evidence type="ECO:0000313" key="16">
    <source>
        <dbReference type="EMBL" id="ALR19454.1"/>
    </source>
</evidence>
<name>A0A0S3EVJ1_9SPHN</name>
<dbReference type="KEGG" id="sbd:ATN00_03140"/>
<evidence type="ECO:0000256" key="8">
    <source>
        <dbReference type="ARBA" id="ARBA00023077"/>
    </source>
</evidence>